<dbReference type="Pfam" id="PF00498">
    <property type="entry name" value="FHA"/>
    <property type="match status" value="1"/>
</dbReference>
<feature type="coiled-coil region" evidence="6">
    <location>
        <begin position="784"/>
        <end position="922"/>
    </location>
</feature>
<accession>A0A8T3D9M1</accession>
<dbReference type="SUPFAM" id="SSF49879">
    <property type="entry name" value="SMAD/FHA domain"/>
    <property type="match status" value="1"/>
</dbReference>
<feature type="region of interest" description="Disordered" evidence="7">
    <location>
        <begin position="623"/>
        <end position="652"/>
    </location>
</feature>
<evidence type="ECO:0000256" key="3">
    <source>
        <dbReference type="ARBA" id="ARBA00023054"/>
    </source>
</evidence>
<dbReference type="PANTHER" id="PTHR12156">
    <property type="entry name" value="PLECKSTRIN HOMOLOGY-LIKE DOMAIN, FAMILY B, MEMBER 3"/>
    <property type="match status" value="1"/>
</dbReference>
<dbReference type="SMART" id="SM00233">
    <property type="entry name" value="PH"/>
    <property type="match status" value="1"/>
</dbReference>
<feature type="region of interest" description="Disordered" evidence="7">
    <location>
        <begin position="1061"/>
        <end position="1085"/>
    </location>
</feature>
<feature type="region of interest" description="Disordered" evidence="7">
    <location>
        <begin position="230"/>
        <end position="605"/>
    </location>
</feature>
<feature type="compositionally biased region" description="Basic and acidic residues" evidence="7">
    <location>
        <begin position="643"/>
        <end position="652"/>
    </location>
</feature>
<dbReference type="InterPro" id="IPR001849">
    <property type="entry name" value="PH_domain"/>
</dbReference>
<feature type="domain" description="PH" evidence="8">
    <location>
        <begin position="1428"/>
        <end position="1531"/>
    </location>
</feature>
<feature type="region of interest" description="Disordered" evidence="7">
    <location>
        <begin position="1104"/>
        <end position="1177"/>
    </location>
</feature>
<evidence type="ECO:0000259" key="8">
    <source>
        <dbReference type="PROSITE" id="PS50003"/>
    </source>
</evidence>
<dbReference type="GO" id="GO:0045180">
    <property type="term" value="C:basal cortex"/>
    <property type="evidence" value="ECO:0007669"/>
    <property type="project" value="TreeGrafter"/>
</dbReference>
<feature type="compositionally biased region" description="Polar residues" evidence="7">
    <location>
        <begin position="1061"/>
        <end position="1070"/>
    </location>
</feature>
<evidence type="ECO:0000313" key="9">
    <source>
        <dbReference type="EMBL" id="KAI1893471.1"/>
    </source>
</evidence>
<dbReference type="InterPro" id="IPR008984">
    <property type="entry name" value="SMAD_FHA_dom_sf"/>
</dbReference>
<keyword evidence="3 6" id="KW-0175">Coiled coil</keyword>
<keyword evidence="1" id="KW-0488">Methylation</keyword>
<feature type="compositionally biased region" description="Polar residues" evidence="7">
    <location>
        <begin position="399"/>
        <end position="418"/>
    </location>
</feature>
<keyword evidence="10" id="KW-1185">Reference proteome</keyword>
<dbReference type="Gene3D" id="2.30.29.30">
    <property type="entry name" value="Pleckstrin-homology domain (PH domain)/Phosphotyrosine-binding domain (PTB)"/>
    <property type="match status" value="1"/>
</dbReference>
<dbReference type="FunFam" id="2.60.200.20:FF:000004">
    <property type="entry name" value="pleckstrin homology-like domain family B member 1 isoform X1"/>
    <property type="match status" value="1"/>
</dbReference>
<dbReference type="Proteomes" id="UP000829720">
    <property type="component" value="Unassembled WGS sequence"/>
</dbReference>
<organism evidence="9 10">
    <name type="scientific">Albula goreensis</name>
    <dbReference type="NCBI Taxonomy" id="1534307"/>
    <lineage>
        <taxon>Eukaryota</taxon>
        <taxon>Metazoa</taxon>
        <taxon>Chordata</taxon>
        <taxon>Craniata</taxon>
        <taxon>Vertebrata</taxon>
        <taxon>Euteleostomi</taxon>
        <taxon>Actinopterygii</taxon>
        <taxon>Neopterygii</taxon>
        <taxon>Teleostei</taxon>
        <taxon>Albuliformes</taxon>
        <taxon>Albulidae</taxon>
        <taxon>Albula</taxon>
    </lineage>
</organism>
<dbReference type="CDD" id="cd14673">
    <property type="entry name" value="PH_PHLDB1_2"/>
    <property type="match status" value="1"/>
</dbReference>
<reference evidence="9" key="1">
    <citation type="submission" date="2021-01" db="EMBL/GenBank/DDBJ databases">
        <authorList>
            <person name="Zahm M."/>
            <person name="Roques C."/>
            <person name="Cabau C."/>
            <person name="Klopp C."/>
            <person name="Donnadieu C."/>
            <person name="Jouanno E."/>
            <person name="Lampietro C."/>
            <person name="Louis A."/>
            <person name="Herpin A."/>
            <person name="Echchiki A."/>
            <person name="Berthelot C."/>
            <person name="Parey E."/>
            <person name="Roest-Crollius H."/>
            <person name="Braasch I."/>
            <person name="Postlethwait J."/>
            <person name="Bobe J."/>
            <person name="Montfort J."/>
            <person name="Bouchez O."/>
            <person name="Begum T."/>
            <person name="Mejri S."/>
            <person name="Adams A."/>
            <person name="Chen W.-J."/>
            <person name="Guiguen Y."/>
        </authorList>
    </citation>
    <scope>NUCLEOTIDE SEQUENCE</scope>
    <source>
        <tissue evidence="9">Blood</tissue>
    </source>
</reference>
<feature type="compositionally biased region" description="Low complexity" evidence="7">
    <location>
        <begin position="283"/>
        <end position="306"/>
    </location>
</feature>
<dbReference type="OrthoDB" id="6020705at2759"/>
<dbReference type="CDD" id="cd22713">
    <property type="entry name" value="FHA_PHLB1"/>
    <property type="match status" value="1"/>
</dbReference>
<dbReference type="InterPro" id="IPR052212">
    <property type="entry name" value="PH-like_domain"/>
</dbReference>
<evidence type="ECO:0000256" key="2">
    <source>
        <dbReference type="ARBA" id="ARBA00022553"/>
    </source>
</evidence>
<feature type="region of interest" description="Disordered" evidence="7">
    <location>
        <begin position="725"/>
        <end position="784"/>
    </location>
</feature>
<protein>
    <recommendedName>
        <fullName evidence="4">Pleckstrin homology-like domain family B member 1</fullName>
    </recommendedName>
    <alternativeName>
        <fullName evidence="5">Protein LL5-alpha</fullName>
    </alternativeName>
</protein>
<dbReference type="InterPro" id="IPR037810">
    <property type="entry name" value="PHLDB1/2/3_PH"/>
</dbReference>
<evidence type="ECO:0000256" key="1">
    <source>
        <dbReference type="ARBA" id="ARBA00022481"/>
    </source>
</evidence>
<sequence>METMSLPDNWIKDFHTSDVVVGNSVDMDHLNRNLPAHSRQTHQVLQSTPLDLVETGKGLKVQAERPHLVSLGSGRLSTAITLLPLPEGRTTLGHGPMDISIQGPGVAAQHCYIENITGVITLHPCGNQCSMDGLPVTKPVRLSQGCMLCFGQSAFFRFNHPEEAFRMKNMMPGASTSSSGTLRIHTDSASLVNGNHQSGPVPRERPRPQHSALVSSIERDLQDIMDSLVIDDPQPSTSQLKMATGQPGPPSPLSPVVNGGGRYLLSPPTSPGAMSVGSSYENASPPFSPLSSPSAASSSSYTSPSPGGCQDAGPALPPVPVRSSSYNYTSQPPVPQPRTILPSSAGLKVPDSPRLQRKALLEAPQSPTPARRGQSQDSFGVKGGDDSRHGHGLPLVSVSPVTGDSSSIGRTAVPSSPRLTPKFPPVSSPVSSPSPNQSIPRTKVGVAILQERPSSPFREPVDRSLTSSPSRQLSQPNRAFQPPLDPVVHIVPGGAVQPQPLPRNLQPPESPRPARRTLETSSMRELPPLSPSLARRGVPVLPGALPGTSPVLRTPESPSARLVPESPRLRRRTGSPPEEPLSGTRSVRARSPSPTPPLVEGGVGGRKASFGNVLSPAYSLGSLPGSSPLQSPRGHRKMSGGVRELRAPHPGMRERKNSITEISDNEDELLEYHRRQREERLREQEMERLERQRLETILNLCAEYNKGDTPGAGVDSARLGFPSMAPPVEGGMRRPSVDMVGSVSLRGPQRQRESDEENLKEECSSTESTQQEHEDSGSGRQQELAYLEEERVRVLTRVDELKNRITELEQQLQESKQEVEMERALLQGERQAELEQVEAETEAIAQLQRKLSELESRIQREKDKERANVDAEREVLASLQEGYSELKSQLHNCPESLREHLQEQLKREVEVLESETKRFEDLEFQQLEKESSLEEERETISQQLLQERVQYHTSVAHRKEKVAALESQANQIGLQAAQECERLAKDRNHTLQLLQKEKDRLSALEKHYLGLTGGRAFPKSANTMKEDYVTVSQLNQIFGMPKVDSSPTSPVQSLQSVVSDSAFSCSTPPHGSSLPPSVESEWSRPHIPPLDLERWYQEVMAAGEPSQLCPPPLPAKSFSTRRPGQVYRSKLDSDGGSSPMHPKPSVGPSPQYGAATLGRSPPAKSPMLTPNSSVSLPRNLATTLQDIETKRQLALQQKEPMPPTSEPSSTSDSLTGQQVIEEQRRRLAELKQKAAVEAQCQWEALRGSQTQLNVTFSPTGPPMVHHSILHHQPPAAGDRPYDTLSLESSDSMDTSVSTGNNSACSPDNISSASGMDALKIEEMEKMLKEAQLEKAKLIESRERETVARRQMLEEERRRREDAEKRLQDETVHRQQLVEKEVKMRAKSFSQARPMTRYLPIRKEEFDLRTHIESSGHNVDTCYQVILTEKMCKGYLVKMGGKIKSWKKRWFVFDRLRRTFSYYMDKHETKLKGVIYFQAIEEVYYDHLRSATKSPNPSLTFCVKTHDRLYFMVAPSPEAMRIWMDVIVTGAEGYTQFMN</sequence>
<name>A0A8T3D9M1_9TELE</name>
<feature type="region of interest" description="Disordered" evidence="7">
    <location>
        <begin position="190"/>
        <end position="214"/>
    </location>
</feature>
<comment type="caution">
    <text evidence="9">The sequence shown here is derived from an EMBL/GenBank/DDBJ whole genome shotgun (WGS) entry which is preliminary data.</text>
</comment>
<proteinExistence type="predicted"/>
<gene>
    <name evidence="9" type="ORF">AGOR_G00124060</name>
</gene>
<feature type="compositionally biased region" description="Polar residues" evidence="7">
    <location>
        <begin position="1168"/>
        <end position="1177"/>
    </location>
</feature>
<evidence type="ECO:0000256" key="5">
    <source>
        <dbReference type="ARBA" id="ARBA00077655"/>
    </source>
</evidence>
<feature type="compositionally biased region" description="Polar residues" evidence="7">
    <location>
        <begin position="322"/>
        <end position="331"/>
    </location>
</feature>
<dbReference type="SUPFAM" id="SSF50729">
    <property type="entry name" value="PH domain-like"/>
    <property type="match status" value="1"/>
</dbReference>
<evidence type="ECO:0000256" key="4">
    <source>
        <dbReference type="ARBA" id="ARBA00069090"/>
    </source>
</evidence>
<dbReference type="GO" id="GO:0070507">
    <property type="term" value="P:regulation of microtubule cytoskeleton organization"/>
    <property type="evidence" value="ECO:0007669"/>
    <property type="project" value="TreeGrafter"/>
</dbReference>
<dbReference type="PROSITE" id="PS50003">
    <property type="entry name" value="PH_DOMAIN"/>
    <property type="match status" value="1"/>
</dbReference>
<feature type="compositionally biased region" description="Polar residues" evidence="7">
    <location>
        <begin position="464"/>
        <end position="478"/>
    </location>
</feature>
<evidence type="ECO:0000313" key="10">
    <source>
        <dbReference type="Proteomes" id="UP000829720"/>
    </source>
</evidence>
<dbReference type="InterPro" id="IPR011993">
    <property type="entry name" value="PH-like_dom_sf"/>
</dbReference>
<feature type="region of interest" description="Disordered" evidence="7">
    <location>
        <begin position="1194"/>
        <end position="1218"/>
    </location>
</feature>
<dbReference type="Pfam" id="PF00169">
    <property type="entry name" value="PH"/>
    <property type="match status" value="1"/>
</dbReference>
<feature type="compositionally biased region" description="Low complexity" evidence="7">
    <location>
        <begin position="623"/>
        <end position="632"/>
    </location>
</feature>
<evidence type="ECO:0000256" key="6">
    <source>
        <dbReference type="SAM" id="Coils"/>
    </source>
</evidence>
<dbReference type="FunFam" id="2.30.29.30:FF:000006">
    <property type="entry name" value="Pleckstrin homology like domain family B member 1"/>
    <property type="match status" value="1"/>
</dbReference>
<dbReference type="InterPro" id="IPR000253">
    <property type="entry name" value="FHA_dom"/>
</dbReference>
<dbReference type="EMBL" id="JAERUA010000011">
    <property type="protein sequence ID" value="KAI1893471.1"/>
    <property type="molecule type" value="Genomic_DNA"/>
</dbReference>
<evidence type="ECO:0000256" key="7">
    <source>
        <dbReference type="SAM" id="MobiDB-lite"/>
    </source>
</evidence>
<dbReference type="PANTHER" id="PTHR12156:SF30">
    <property type="entry name" value="PLECKSTRIN HOMOLOGY-LIKE DOMAIN FAMILY B MEMBER 1 ISOFORM X1"/>
    <property type="match status" value="1"/>
</dbReference>
<dbReference type="Gene3D" id="2.60.200.20">
    <property type="match status" value="1"/>
</dbReference>
<feature type="region of interest" description="Disordered" evidence="7">
    <location>
        <begin position="1289"/>
        <end position="1310"/>
    </location>
</feature>
<feature type="coiled-coil region" evidence="6">
    <location>
        <begin position="1320"/>
        <end position="1379"/>
    </location>
</feature>
<keyword evidence="2" id="KW-0597">Phosphoprotein</keyword>